<accession>A0A195E5W5</accession>
<reference evidence="2 3" key="1">
    <citation type="submission" date="2015-09" db="EMBL/GenBank/DDBJ databases">
        <title>Trachymyrmex cornetzi WGS genome.</title>
        <authorList>
            <person name="Nygaard S."/>
            <person name="Hu H."/>
            <person name="Boomsma J."/>
            <person name="Zhang G."/>
        </authorList>
    </citation>
    <scope>NUCLEOTIDE SEQUENCE [LARGE SCALE GENOMIC DNA]</scope>
    <source>
        <strain evidence="2">Tcor2-1</strain>
        <tissue evidence="2">Whole body</tissue>
    </source>
</reference>
<organism evidence="2 3">
    <name type="scientific">Trachymyrmex cornetzi</name>
    <dbReference type="NCBI Taxonomy" id="471704"/>
    <lineage>
        <taxon>Eukaryota</taxon>
        <taxon>Metazoa</taxon>
        <taxon>Ecdysozoa</taxon>
        <taxon>Arthropoda</taxon>
        <taxon>Hexapoda</taxon>
        <taxon>Insecta</taxon>
        <taxon>Pterygota</taxon>
        <taxon>Neoptera</taxon>
        <taxon>Endopterygota</taxon>
        <taxon>Hymenoptera</taxon>
        <taxon>Apocrita</taxon>
        <taxon>Aculeata</taxon>
        <taxon>Formicoidea</taxon>
        <taxon>Formicidae</taxon>
        <taxon>Myrmicinae</taxon>
        <taxon>Trachymyrmex</taxon>
    </lineage>
</organism>
<keyword evidence="3" id="KW-1185">Reference proteome</keyword>
<evidence type="ECO:0000313" key="2">
    <source>
        <dbReference type="EMBL" id="KYN20558.1"/>
    </source>
</evidence>
<evidence type="ECO:0000256" key="1">
    <source>
        <dbReference type="SAM" id="MobiDB-lite"/>
    </source>
</evidence>
<dbReference type="AlphaFoldDB" id="A0A195E5W5"/>
<name>A0A195E5W5_9HYME</name>
<sequence length="126" mass="13712">MSFNEFLRDHYKAAVGAAVWSAHVPVPVSVSVRAPRAYICEAQHDADRLSSCALTPLLPRVTKGLHGSDRRPYQDGSVTFMILVQRLRSMIRGEITLGSNHFSVPEPQGQMGRGGVAKSLAKPRSG</sequence>
<proteinExistence type="predicted"/>
<feature type="region of interest" description="Disordered" evidence="1">
    <location>
        <begin position="102"/>
        <end position="126"/>
    </location>
</feature>
<dbReference type="Proteomes" id="UP000078492">
    <property type="component" value="Unassembled WGS sequence"/>
</dbReference>
<dbReference type="EMBL" id="KQ979592">
    <property type="protein sequence ID" value="KYN20558.1"/>
    <property type="molecule type" value="Genomic_DNA"/>
</dbReference>
<protein>
    <submittedName>
        <fullName evidence="2">Uncharacterized protein</fullName>
    </submittedName>
</protein>
<gene>
    <name evidence="2" type="ORF">ALC57_07047</name>
</gene>
<evidence type="ECO:0000313" key="3">
    <source>
        <dbReference type="Proteomes" id="UP000078492"/>
    </source>
</evidence>